<feature type="signal peptide" evidence="17">
    <location>
        <begin position="1"/>
        <end position="22"/>
    </location>
</feature>
<dbReference type="EMBL" id="OC854802">
    <property type="protein sequence ID" value="CAD7620420.1"/>
    <property type="molecule type" value="Genomic_DNA"/>
</dbReference>
<evidence type="ECO:0000256" key="13">
    <source>
        <dbReference type="ARBA" id="ARBA00023180"/>
    </source>
</evidence>
<keyword evidence="20" id="KW-1185">Reference proteome</keyword>
<dbReference type="Pfam" id="PF00757">
    <property type="entry name" value="Furin-like"/>
    <property type="match status" value="1"/>
</dbReference>
<keyword evidence="7" id="KW-0418">Kinase</keyword>
<dbReference type="InterPro" id="IPR036941">
    <property type="entry name" value="Rcpt_L-dom_sf"/>
</dbReference>
<dbReference type="PROSITE" id="PS50853">
    <property type="entry name" value="FN3"/>
    <property type="match status" value="2"/>
</dbReference>
<keyword evidence="13" id="KW-0325">Glycoprotein</keyword>
<feature type="transmembrane region" description="Helical" evidence="16">
    <location>
        <begin position="963"/>
        <end position="988"/>
    </location>
</feature>
<feature type="domain" description="Fibronectin type-III" evidence="18">
    <location>
        <begin position="620"/>
        <end position="721"/>
    </location>
</feature>
<gene>
    <name evidence="19" type="ORF">OSB1V03_LOCUS906</name>
</gene>
<dbReference type="InterPro" id="IPR003961">
    <property type="entry name" value="FN3_dom"/>
</dbReference>
<dbReference type="InterPro" id="IPR013783">
    <property type="entry name" value="Ig-like_fold"/>
</dbReference>
<comment type="subcellular location">
    <subcellularLocation>
        <location evidence="1">Membrane</location>
        <topology evidence="1">Single-pass type I membrane protein</topology>
    </subcellularLocation>
</comment>
<dbReference type="InterPro" id="IPR000494">
    <property type="entry name" value="Rcpt_L-dom"/>
</dbReference>
<evidence type="ECO:0000256" key="10">
    <source>
        <dbReference type="ARBA" id="ARBA00023136"/>
    </source>
</evidence>
<keyword evidence="5 16" id="KW-0812">Transmembrane</keyword>
<evidence type="ECO:0000313" key="20">
    <source>
        <dbReference type="Proteomes" id="UP000759131"/>
    </source>
</evidence>
<dbReference type="SUPFAM" id="SSF52058">
    <property type="entry name" value="L domain-like"/>
    <property type="match status" value="2"/>
</dbReference>
<dbReference type="SUPFAM" id="SSF49265">
    <property type="entry name" value="Fibronectin type III"/>
    <property type="match status" value="3"/>
</dbReference>
<evidence type="ECO:0000256" key="12">
    <source>
        <dbReference type="ARBA" id="ARBA00023170"/>
    </source>
</evidence>
<dbReference type="GO" id="GO:0005005">
    <property type="term" value="F:transmembrane-ephrin receptor activity"/>
    <property type="evidence" value="ECO:0007669"/>
    <property type="project" value="TreeGrafter"/>
</dbReference>
<name>A0A7R9PTP0_9ACAR</name>
<feature type="compositionally biased region" description="Low complexity" evidence="15">
    <location>
        <begin position="1052"/>
        <end position="1089"/>
    </location>
</feature>
<keyword evidence="4" id="KW-0808">Transferase</keyword>
<dbReference type="GO" id="GO:0005886">
    <property type="term" value="C:plasma membrane"/>
    <property type="evidence" value="ECO:0007669"/>
    <property type="project" value="TreeGrafter"/>
</dbReference>
<dbReference type="InterPro" id="IPR006211">
    <property type="entry name" value="Furin-like_Cys-rich_dom"/>
</dbReference>
<evidence type="ECO:0000256" key="8">
    <source>
        <dbReference type="ARBA" id="ARBA00022840"/>
    </source>
</evidence>
<dbReference type="Pfam" id="PF00041">
    <property type="entry name" value="fn3"/>
    <property type="match status" value="1"/>
</dbReference>
<keyword evidence="9 16" id="KW-1133">Transmembrane helix</keyword>
<proteinExistence type="predicted"/>
<evidence type="ECO:0000256" key="1">
    <source>
        <dbReference type="ARBA" id="ARBA00004479"/>
    </source>
</evidence>
<dbReference type="Gene3D" id="2.10.220.10">
    <property type="entry name" value="Hormone Receptor, Insulin-like Growth Factor Receptor 1, Chain A, domain 2"/>
    <property type="match status" value="1"/>
</dbReference>
<dbReference type="AlphaFoldDB" id="A0A7R9PTP0"/>
<dbReference type="FunFam" id="3.80.20.20:FF:000001">
    <property type="entry name" value="Tyrosine-protein kinase receptor"/>
    <property type="match status" value="1"/>
</dbReference>
<keyword evidence="10 16" id="KW-0472">Membrane</keyword>
<evidence type="ECO:0000256" key="4">
    <source>
        <dbReference type="ARBA" id="ARBA00022679"/>
    </source>
</evidence>
<dbReference type="CDD" id="cd00063">
    <property type="entry name" value="FN3"/>
    <property type="match status" value="2"/>
</dbReference>
<dbReference type="InterPro" id="IPR009030">
    <property type="entry name" value="Growth_fac_rcpt_cys_sf"/>
</dbReference>
<dbReference type="GO" id="GO:0007411">
    <property type="term" value="P:axon guidance"/>
    <property type="evidence" value="ECO:0007669"/>
    <property type="project" value="TreeGrafter"/>
</dbReference>
<reference evidence="19" key="1">
    <citation type="submission" date="2020-11" db="EMBL/GenBank/DDBJ databases">
        <authorList>
            <person name="Tran Van P."/>
        </authorList>
    </citation>
    <scope>NUCLEOTIDE SEQUENCE</scope>
</reference>
<dbReference type="SUPFAM" id="SSF57184">
    <property type="entry name" value="Growth factor receptor domain"/>
    <property type="match status" value="1"/>
</dbReference>
<evidence type="ECO:0000256" key="2">
    <source>
        <dbReference type="ARBA" id="ARBA00011902"/>
    </source>
</evidence>
<dbReference type="SMART" id="SM00261">
    <property type="entry name" value="FU"/>
    <property type="match status" value="1"/>
</dbReference>
<evidence type="ECO:0000256" key="11">
    <source>
        <dbReference type="ARBA" id="ARBA00023137"/>
    </source>
</evidence>
<dbReference type="Gene3D" id="2.60.40.10">
    <property type="entry name" value="Immunoglobulins"/>
    <property type="match status" value="4"/>
</dbReference>
<dbReference type="Pfam" id="PF01030">
    <property type="entry name" value="Recep_L_domain"/>
    <property type="match status" value="2"/>
</dbReference>
<dbReference type="GO" id="GO:0005524">
    <property type="term" value="F:ATP binding"/>
    <property type="evidence" value="ECO:0007669"/>
    <property type="project" value="UniProtKB-KW"/>
</dbReference>
<comment type="catalytic activity">
    <reaction evidence="14">
        <text>L-tyrosyl-[protein] + ATP = O-phospho-L-tyrosyl-[protein] + ADP + H(+)</text>
        <dbReference type="Rhea" id="RHEA:10596"/>
        <dbReference type="Rhea" id="RHEA-COMP:10136"/>
        <dbReference type="Rhea" id="RHEA-COMP:20101"/>
        <dbReference type="ChEBI" id="CHEBI:15378"/>
        <dbReference type="ChEBI" id="CHEBI:30616"/>
        <dbReference type="ChEBI" id="CHEBI:46858"/>
        <dbReference type="ChEBI" id="CHEBI:61978"/>
        <dbReference type="ChEBI" id="CHEBI:456216"/>
        <dbReference type="EC" id="2.7.10.1"/>
    </reaction>
</comment>
<keyword evidence="11" id="KW-0829">Tyrosine-protein kinase</keyword>
<keyword evidence="17" id="KW-0732">Signal</keyword>
<keyword evidence="6" id="KW-0547">Nucleotide-binding</keyword>
<feature type="non-terminal residue" evidence="19">
    <location>
        <position position="1102"/>
    </location>
</feature>
<accession>A0A7R9PTP0</accession>
<sequence>MVFSLIGVLLVSIVCCMDRVMAQEFVCGNVDIRNSVEYFSKLKNCTVVEGYVRIVLIDNGTPKDYENLTFPALREITDYLLLFRAMGLPSLGKLFPNLSVIRGRNLFHDFALVVYEMLNLQQLGLRSLTHIVRGAVRVEKNPNLCFVETIDWDRIAKSAKNGHYIHGNKARKECPICSSQCPYSSARTLDGKQIGDQSGRLCWNSQNDFCQKLSCPIECERRNVSCSRSGTCCDKNCLSGCTDDSEHKCFACQKFFYNNKCQENCPTNTYEYLGRRCISKDECLEISAKHYNKDKFLKPINGTCTAECPPGSTENSEHKHLCDSCHGPCPKVCPAAQVTNIASAQSLRGCTKINGSLEIYIQSGGANVIRELEENLQHLEEITGFLKVARSFPLITLNFLKKLRLIHGNQLERNEYSLLVLDNPNLQDLWSFDNNSISGNEKQLTILKGKIFFHINPKLCYNKIENMYNTYADIKHHAPPWDNHDVSPHSNGDKVACDVNELKVHIWKRGTVMVGIRFQNFKHLMGDQRSLLGYLIYYKESPYKNISIYDGRDACSTNFWKVDDYEANDAEDDYITHIIPQLKPFTQYALYIKTYTIASEKKGAQSPVIYFKTQEDTPSQPRKLTARSDTPTEIFIEWDEPSRPNGEVTHYLVTGTPNSRELDSLNERNYCTEPITHDTPKKIVDDPPLDNNCTQVHNPWLMKNKSNSDSESEECCSCRPSLMDDTDVERRISFEDHLINTIYIKKEDFDKSVKRRRRRREIAKSESNLLLGFSTENNVNVTTEETTTTTANPHFQQRVGVKNVRIPDLTHFTEYTIEVRACQDKKPNDTRADPQLCSLKAMTSVRTLPLDGADDIDELFVTSFSDNNTESQLIHLKWDQPTAPNGYIVSYHIEYKKVSSESAYTIPVCITRDQYLRLSGYVLQDLSPGNYSFRLRAHSLASWSNWTKPVYFFVEDKLPPYPLLIYIVIPVAALVCVSFIIMTGVLYLKYKKNQAVLDYVSVNPEYISAGLGMTPENEAMTLSETEDENYDIDTIDEYSNAQHLLRDVSVDNHNNQRNHNNTNSNTNSKQSSDGSKGSKISSTTSNGSIANGNVLHYKTTTC</sequence>
<evidence type="ECO:0000256" key="7">
    <source>
        <dbReference type="ARBA" id="ARBA00022777"/>
    </source>
</evidence>
<evidence type="ECO:0000256" key="14">
    <source>
        <dbReference type="ARBA" id="ARBA00051243"/>
    </source>
</evidence>
<evidence type="ECO:0000256" key="3">
    <source>
        <dbReference type="ARBA" id="ARBA00022553"/>
    </source>
</evidence>
<evidence type="ECO:0000256" key="17">
    <source>
        <dbReference type="SAM" id="SignalP"/>
    </source>
</evidence>
<dbReference type="PANTHER" id="PTHR46877">
    <property type="entry name" value="EPH RECEPTOR A5"/>
    <property type="match status" value="1"/>
</dbReference>
<evidence type="ECO:0000259" key="18">
    <source>
        <dbReference type="PROSITE" id="PS50853"/>
    </source>
</evidence>
<feature type="domain" description="Fibronectin type-III" evidence="18">
    <location>
        <begin position="860"/>
        <end position="957"/>
    </location>
</feature>
<dbReference type="Proteomes" id="UP000759131">
    <property type="component" value="Unassembled WGS sequence"/>
</dbReference>
<dbReference type="InterPro" id="IPR006212">
    <property type="entry name" value="Furin_repeat"/>
</dbReference>
<dbReference type="PANTHER" id="PTHR46877:SF14">
    <property type="entry name" value="RECEPTOR PROTEIN-TYROSINE KINASE"/>
    <property type="match status" value="1"/>
</dbReference>
<keyword evidence="3" id="KW-0597">Phosphoprotein</keyword>
<protein>
    <recommendedName>
        <fullName evidence="2">receptor protein-tyrosine kinase</fullName>
        <ecNumber evidence="2">2.7.10.1</ecNumber>
    </recommendedName>
</protein>
<dbReference type="CDD" id="cd00064">
    <property type="entry name" value="FU"/>
    <property type="match status" value="1"/>
</dbReference>
<feature type="region of interest" description="Disordered" evidence="15">
    <location>
        <begin position="1052"/>
        <end position="1091"/>
    </location>
</feature>
<dbReference type="SMART" id="SM00060">
    <property type="entry name" value="FN3"/>
    <property type="match status" value="2"/>
</dbReference>
<keyword evidence="12" id="KW-0675">Receptor</keyword>
<dbReference type="EMBL" id="CAJPIZ010000227">
    <property type="protein sequence ID" value="CAG2100850.1"/>
    <property type="molecule type" value="Genomic_DNA"/>
</dbReference>
<organism evidence="19">
    <name type="scientific">Medioppia subpectinata</name>
    <dbReference type="NCBI Taxonomy" id="1979941"/>
    <lineage>
        <taxon>Eukaryota</taxon>
        <taxon>Metazoa</taxon>
        <taxon>Ecdysozoa</taxon>
        <taxon>Arthropoda</taxon>
        <taxon>Chelicerata</taxon>
        <taxon>Arachnida</taxon>
        <taxon>Acari</taxon>
        <taxon>Acariformes</taxon>
        <taxon>Sarcoptiformes</taxon>
        <taxon>Oribatida</taxon>
        <taxon>Brachypylina</taxon>
        <taxon>Oppioidea</taxon>
        <taxon>Oppiidae</taxon>
        <taxon>Medioppia</taxon>
    </lineage>
</organism>
<dbReference type="EC" id="2.7.10.1" evidence="2"/>
<evidence type="ECO:0000256" key="5">
    <source>
        <dbReference type="ARBA" id="ARBA00022692"/>
    </source>
</evidence>
<dbReference type="OrthoDB" id="5809444at2759"/>
<evidence type="ECO:0000256" key="16">
    <source>
        <dbReference type="SAM" id="Phobius"/>
    </source>
</evidence>
<evidence type="ECO:0000256" key="15">
    <source>
        <dbReference type="SAM" id="MobiDB-lite"/>
    </source>
</evidence>
<dbReference type="Gene3D" id="3.80.20.20">
    <property type="entry name" value="Receptor L-domain"/>
    <property type="match status" value="2"/>
</dbReference>
<evidence type="ECO:0000256" key="9">
    <source>
        <dbReference type="ARBA" id="ARBA00022989"/>
    </source>
</evidence>
<feature type="chain" id="PRO_5035680446" description="receptor protein-tyrosine kinase" evidence="17">
    <location>
        <begin position="23"/>
        <end position="1102"/>
    </location>
</feature>
<dbReference type="InterPro" id="IPR036116">
    <property type="entry name" value="FN3_sf"/>
</dbReference>
<evidence type="ECO:0000313" key="19">
    <source>
        <dbReference type="EMBL" id="CAD7620420.1"/>
    </source>
</evidence>
<evidence type="ECO:0000256" key="6">
    <source>
        <dbReference type="ARBA" id="ARBA00022741"/>
    </source>
</evidence>
<dbReference type="GO" id="GO:0030425">
    <property type="term" value="C:dendrite"/>
    <property type="evidence" value="ECO:0007669"/>
    <property type="project" value="TreeGrafter"/>
</dbReference>
<dbReference type="InterPro" id="IPR050449">
    <property type="entry name" value="Ephrin_rcpt_TKs"/>
</dbReference>
<keyword evidence="8" id="KW-0067">ATP-binding</keyword>